<comment type="caution">
    <text evidence="2">The sequence shown here is derived from an EMBL/GenBank/DDBJ whole genome shotgun (WGS) entry which is preliminary data.</text>
</comment>
<protein>
    <submittedName>
        <fullName evidence="2">AsmA protein</fullName>
    </submittedName>
</protein>
<gene>
    <name evidence="2" type="ORF">HNQ75_001908</name>
</gene>
<evidence type="ECO:0000256" key="1">
    <source>
        <dbReference type="SAM" id="Phobius"/>
    </source>
</evidence>
<sequence>MAEGVGISSKRLFRRSWRPFGAGILLLVGLVLAVQALAPVLISSSIVRDGIERALSDWTGHDVRIEGPPKLSFWPEPEIEVSRIVVTKQTPSGIRVLARVSRMTADFRLLKAMGGSLEFRDFTFFDPEIFLLRDEEGRLDWAQEGRLTGAIRSAVEVDGRVVLDRSLDLALGDVTINNGRVEVKDAATGRVWSGRGITGDLDWPRLSEPASLHVTAVVNGQALQLSGSSGQPLLLLAGRSASLELSLNSDLLAAEFAGTADLAKGGFLSGPVKLSTPNAQAALAWAGVPISDLASDGRLSIEARLLTTERALRFDELHLTTEWMEATGIIDLLLPQDRPLRVTGTLAANRFDLADLQAATRPKPDGDGKGSFLDRMELDLRLSGQDVSLANLSLTQAAVSILRENGQSRFDLVDGTLGGGDMTGQVITSVGAGKLTTDVTVSVRNADLGEIFETLRLRGPVPQAQGSFEVTLATTEDGWRGWRKGRGSFRMTTGPGTLAGLEPETILTRARQGRYQPLTNPDGQDFDYQSLALSATFARGLAEIETAIIEGNGLRVEFSGALPLTDGGLALSATISRREQQGEENVLFIGGSLSEPMVIALMPPAIPASSD</sequence>
<evidence type="ECO:0000313" key="3">
    <source>
        <dbReference type="Proteomes" id="UP000535501"/>
    </source>
</evidence>
<keyword evidence="1" id="KW-1133">Transmembrane helix</keyword>
<dbReference type="Proteomes" id="UP000535501">
    <property type="component" value="Unassembled WGS sequence"/>
</dbReference>
<dbReference type="AlphaFoldDB" id="A0A7W9YX59"/>
<evidence type="ECO:0000313" key="2">
    <source>
        <dbReference type="EMBL" id="MBB6179940.1"/>
    </source>
</evidence>
<dbReference type="RefSeq" id="WP_077549112.1">
    <property type="nucleotide sequence ID" value="NZ_JACHEJ010000003.1"/>
</dbReference>
<dbReference type="GO" id="GO:0005886">
    <property type="term" value="C:plasma membrane"/>
    <property type="evidence" value="ECO:0007669"/>
    <property type="project" value="TreeGrafter"/>
</dbReference>
<dbReference type="PANTHER" id="PTHR30441:SF4">
    <property type="entry name" value="PROTEIN ASMA"/>
    <property type="match status" value="1"/>
</dbReference>
<dbReference type="GO" id="GO:0090313">
    <property type="term" value="P:regulation of protein targeting to membrane"/>
    <property type="evidence" value="ECO:0007669"/>
    <property type="project" value="TreeGrafter"/>
</dbReference>
<dbReference type="InterPro" id="IPR052894">
    <property type="entry name" value="AsmA-related"/>
</dbReference>
<accession>A0A7W9YX59</accession>
<dbReference type="PANTHER" id="PTHR30441">
    <property type="entry name" value="DUF748 DOMAIN-CONTAINING PROTEIN"/>
    <property type="match status" value="1"/>
</dbReference>
<keyword evidence="1" id="KW-0472">Membrane</keyword>
<reference evidence="2 3" key="1">
    <citation type="submission" date="2020-08" db="EMBL/GenBank/DDBJ databases">
        <title>Genomic Encyclopedia of Type Strains, Phase IV (KMG-IV): sequencing the most valuable type-strain genomes for metagenomic binning, comparative biology and taxonomic classification.</title>
        <authorList>
            <person name="Goeker M."/>
        </authorList>
    </citation>
    <scope>NUCLEOTIDE SEQUENCE [LARGE SCALE GENOMIC DNA]</scope>
    <source>
        <strain evidence="2 3">DSM 102134</strain>
    </source>
</reference>
<organism evidence="2 3">
    <name type="scientific">Pseudorhizobium flavum</name>
    <dbReference type="NCBI Taxonomy" id="1335061"/>
    <lineage>
        <taxon>Bacteria</taxon>
        <taxon>Pseudomonadati</taxon>
        <taxon>Pseudomonadota</taxon>
        <taxon>Alphaproteobacteria</taxon>
        <taxon>Hyphomicrobiales</taxon>
        <taxon>Rhizobiaceae</taxon>
        <taxon>Rhizobium/Agrobacterium group</taxon>
        <taxon>Pseudorhizobium</taxon>
    </lineage>
</organism>
<feature type="transmembrane region" description="Helical" evidence="1">
    <location>
        <begin position="20"/>
        <end position="42"/>
    </location>
</feature>
<name>A0A7W9YX59_9HYPH</name>
<keyword evidence="3" id="KW-1185">Reference proteome</keyword>
<keyword evidence="1" id="KW-0812">Transmembrane</keyword>
<proteinExistence type="predicted"/>
<dbReference type="EMBL" id="JACHEJ010000003">
    <property type="protein sequence ID" value="MBB6179940.1"/>
    <property type="molecule type" value="Genomic_DNA"/>
</dbReference>